<protein>
    <submittedName>
        <fullName evidence="1">Uncharacterized protein</fullName>
    </submittedName>
</protein>
<sequence length="144" mass="15191">MSEEPSLARRRCLRAAGVALAGGLAGCARSGAVAAPSDDLDFRSDAPCADDFEVVEEAARIELGSQPSVRLRFRNTGEVPIRYEVTVIFEQGTSLGIPARTGRDTLSGRLDPGETVVASATDDAADIENTEFYDVSVSLECLPG</sequence>
<organism evidence="1 2">
    <name type="scientific">Halobellus ruber</name>
    <dbReference type="NCBI Taxonomy" id="2761102"/>
    <lineage>
        <taxon>Archaea</taxon>
        <taxon>Methanobacteriati</taxon>
        <taxon>Methanobacteriota</taxon>
        <taxon>Stenosarchaea group</taxon>
        <taxon>Halobacteria</taxon>
        <taxon>Halobacteriales</taxon>
        <taxon>Haloferacaceae</taxon>
        <taxon>Halobellus</taxon>
    </lineage>
</organism>
<dbReference type="Proteomes" id="UP000546257">
    <property type="component" value="Unassembled WGS sequence"/>
</dbReference>
<proteinExistence type="predicted"/>
<dbReference type="RefSeq" id="WP_185192455.1">
    <property type="nucleotide sequence ID" value="NZ_JACKXD010000002.1"/>
</dbReference>
<dbReference type="PROSITE" id="PS51318">
    <property type="entry name" value="TAT"/>
    <property type="match status" value="1"/>
</dbReference>
<evidence type="ECO:0000313" key="2">
    <source>
        <dbReference type="Proteomes" id="UP000546257"/>
    </source>
</evidence>
<dbReference type="EMBL" id="JACKXD010000002">
    <property type="protein sequence ID" value="MBB6646100.1"/>
    <property type="molecule type" value="Genomic_DNA"/>
</dbReference>
<evidence type="ECO:0000313" key="1">
    <source>
        <dbReference type="EMBL" id="MBB6646100.1"/>
    </source>
</evidence>
<name>A0A7J9SGP7_9EURY</name>
<keyword evidence="2" id="KW-1185">Reference proteome</keyword>
<comment type="caution">
    <text evidence="1">The sequence shown here is derived from an EMBL/GenBank/DDBJ whole genome shotgun (WGS) entry which is preliminary data.</text>
</comment>
<dbReference type="InterPro" id="IPR006311">
    <property type="entry name" value="TAT_signal"/>
</dbReference>
<accession>A0A7J9SGP7</accession>
<reference evidence="1 2" key="1">
    <citation type="submission" date="2020-08" db="EMBL/GenBank/DDBJ databases">
        <authorList>
            <person name="Seo M.-J."/>
        </authorList>
    </citation>
    <scope>NUCLEOTIDE SEQUENCE [LARGE SCALE GENOMIC DNA]</scope>
    <source>
        <strain evidence="1 2">MBLA0160</strain>
    </source>
</reference>
<gene>
    <name evidence="1" type="ORF">H5V44_07335</name>
</gene>
<dbReference type="AlphaFoldDB" id="A0A7J9SGP7"/>